<organism evidence="2 3">
    <name type="scientific">Vreelandella rituensis</name>
    <dbReference type="NCBI Taxonomy" id="2282306"/>
    <lineage>
        <taxon>Bacteria</taxon>
        <taxon>Pseudomonadati</taxon>
        <taxon>Pseudomonadota</taxon>
        <taxon>Gammaproteobacteria</taxon>
        <taxon>Oceanospirillales</taxon>
        <taxon>Halomonadaceae</taxon>
        <taxon>Vreelandella</taxon>
    </lineage>
</organism>
<evidence type="ECO:0000259" key="1">
    <source>
        <dbReference type="Pfam" id="PF13358"/>
    </source>
</evidence>
<evidence type="ECO:0000313" key="3">
    <source>
        <dbReference type="Proteomes" id="UP000253204"/>
    </source>
</evidence>
<dbReference type="EMBL" id="QPIJ01000053">
    <property type="protein sequence ID" value="RCV87250.1"/>
    <property type="molecule type" value="Genomic_DNA"/>
</dbReference>
<name>A0A368TRM1_9GAMM</name>
<accession>A0A368TRM1</accession>
<evidence type="ECO:0000313" key="2">
    <source>
        <dbReference type="EMBL" id="RCV87250.1"/>
    </source>
</evidence>
<reference evidence="2 3" key="1">
    <citation type="submission" date="2018-07" db="EMBL/GenBank/DDBJ databases">
        <title>Halomonas rutogse sp. nov., isolated from Lake TangqianCo on Tibetan Plateau.</title>
        <authorList>
            <person name="Lu H."/>
            <person name="Xing P."/>
            <person name="Wu Q."/>
        </authorList>
    </citation>
    <scope>NUCLEOTIDE SEQUENCE [LARGE SCALE GENOMIC DNA]</scope>
    <source>
        <strain evidence="2 3">TQ8S</strain>
    </source>
</reference>
<dbReference type="InterPro" id="IPR038717">
    <property type="entry name" value="Tc1-like_DDE_dom"/>
</dbReference>
<dbReference type="AlphaFoldDB" id="A0A368TRM1"/>
<gene>
    <name evidence="2" type="ORF">DU506_17045</name>
</gene>
<dbReference type="InterPro" id="IPR036397">
    <property type="entry name" value="RNaseH_sf"/>
</dbReference>
<feature type="domain" description="Tc1-like transposase DDE" evidence="1">
    <location>
        <begin position="1"/>
        <end position="33"/>
    </location>
</feature>
<protein>
    <recommendedName>
        <fullName evidence="1">Tc1-like transposase DDE domain-containing protein</fullName>
    </recommendedName>
</protein>
<keyword evidence="3" id="KW-1185">Reference proteome</keyword>
<dbReference type="Gene3D" id="3.30.420.10">
    <property type="entry name" value="Ribonuclease H-like superfamily/Ribonuclease H"/>
    <property type="match status" value="1"/>
</dbReference>
<sequence length="62" mass="7071">MPPYSPDFNPIEQVFAKLKTLLRKTAARTVDTLWTAMGSQLDWFTASECDRYIRHCGYGQSG</sequence>
<dbReference type="OrthoDB" id="5567650at2"/>
<dbReference type="GO" id="GO:0003676">
    <property type="term" value="F:nucleic acid binding"/>
    <property type="evidence" value="ECO:0007669"/>
    <property type="project" value="InterPro"/>
</dbReference>
<dbReference type="Pfam" id="PF13358">
    <property type="entry name" value="DDE_3"/>
    <property type="match status" value="1"/>
</dbReference>
<comment type="caution">
    <text evidence="2">The sequence shown here is derived from an EMBL/GenBank/DDBJ whole genome shotgun (WGS) entry which is preliminary data.</text>
</comment>
<proteinExistence type="predicted"/>
<dbReference type="Proteomes" id="UP000253204">
    <property type="component" value="Unassembled WGS sequence"/>
</dbReference>